<dbReference type="AlphaFoldDB" id="A0A4Y1QP65"/>
<proteinExistence type="predicted"/>
<organism evidence="1">
    <name type="scientific">Prunus dulcis</name>
    <name type="common">Almond</name>
    <name type="synonym">Amygdalus dulcis</name>
    <dbReference type="NCBI Taxonomy" id="3755"/>
    <lineage>
        <taxon>Eukaryota</taxon>
        <taxon>Viridiplantae</taxon>
        <taxon>Streptophyta</taxon>
        <taxon>Embryophyta</taxon>
        <taxon>Tracheophyta</taxon>
        <taxon>Spermatophyta</taxon>
        <taxon>Magnoliopsida</taxon>
        <taxon>eudicotyledons</taxon>
        <taxon>Gunneridae</taxon>
        <taxon>Pentapetalae</taxon>
        <taxon>rosids</taxon>
        <taxon>fabids</taxon>
        <taxon>Rosales</taxon>
        <taxon>Rosaceae</taxon>
        <taxon>Amygdaloideae</taxon>
        <taxon>Amygdaleae</taxon>
        <taxon>Prunus</taxon>
    </lineage>
</organism>
<gene>
    <name evidence="1" type="ORF">Prudu_001735</name>
</gene>
<name>A0A4Y1QP65_PRUDU</name>
<accession>A0A4Y1QP65</accession>
<reference evidence="1" key="1">
    <citation type="journal article" date="2019" name="Science">
        <title>Mutation of a bHLH transcription factor allowed almond domestication.</title>
        <authorList>
            <person name="Sanchez-Perez R."/>
            <person name="Pavan S."/>
            <person name="Mazzeo R."/>
            <person name="Moldovan C."/>
            <person name="Aiese Cigliano R."/>
            <person name="Del Cueto J."/>
            <person name="Ricciardi F."/>
            <person name="Lotti C."/>
            <person name="Ricciardi L."/>
            <person name="Dicenta F."/>
            <person name="Lopez-Marques R.L."/>
            <person name="Lindberg Moller B."/>
        </authorList>
    </citation>
    <scope>NUCLEOTIDE SEQUENCE</scope>
</reference>
<dbReference type="EMBL" id="AP019297">
    <property type="protein sequence ID" value="BBG93653.1"/>
    <property type="molecule type" value="Genomic_DNA"/>
</dbReference>
<sequence>MEEIGATVVAVYMRHLHDVLKQAKCAAWLASSTLLQLVPTLPSLDLADCKSKEGDRLFLDPLPGHRVVDEEAKNIVKCYKNI</sequence>
<protein>
    <submittedName>
        <fullName evidence="1">Uncharacterized protein</fullName>
    </submittedName>
</protein>
<evidence type="ECO:0000313" key="1">
    <source>
        <dbReference type="EMBL" id="BBG93653.1"/>
    </source>
</evidence>